<sequence>MRLEWRPMALEDRGAIMEFIGQDNPAAALQLDEDFEAKAEQACRSPTLYKPGRMKGTREIVVRPSYVMVYQVEADAVVVVRVLHAAQQWPVAAKP</sequence>
<evidence type="ECO:0000313" key="4">
    <source>
        <dbReference type="Proteomes" id="UP000295110"/>
    </source>
</evidence>
<evidence type="ECO:0000256" key="1">
    <source>
        <dbReference type="ARBA" id="ARBA00006226"/>
    </source>
</evidence>
<dbReference type="InterPro" id="IPR035093">
    <property type="entry name" value="RelE/ParE_toxin_dom_sf"/>
</dbReference>
<reference evidence="3 4" key="1">
    <citation type="submission" date="2019-03" db="EMBL/GenBank/DDBJ databases">
        <title>Genomic Encyclopedia of Type Strains, Phase IV (KMG-IV): sequencing the most valuable type-strain genomes for metagenomic binning, comparative biology and taxonomic classification.</title>
        <authorList>
            <person name="Goeker M."/>
        </authorList>
    </citation>
    <scope>NUCLEOTIDE SEQUENCE [LARGE SCALE GENOMIC DNA]</scope>
    <source>
        <strain evidence="3 4">DSM 654</strain>
    </source>
</reference>
<accession>A0A4R3U7C1</accession>
<organism evidence="3 4">
    <name type="scientific">Roseateles saccharophilus</name>
    <name type="common">Pseudomonas saccharophila</name>
    <dbReference type="NCBI Taxonomy" id="304"/>
    <lineage>
        <taxon>Bacteria</taxon>
        <taxon>Pseudomonadati</taxon>
        <taxon>Pseudomonadota</taxon>
        <taxon>Betaproteobacteria</taxon>
        <taxon>Burkholderiales</taxon>
        <taxon>Sphaerotilaceae</taxon>
        <taxon>Roseateles</taxon>
    </lineage>
</organism>
<dbReference type="PANTHER" id="PTHR33755:SF6">
    <property type="entry name" value="PLASMID STABILIZATION SYSTEM PROTEIN"/>
    <property type="match status" value="1"/>
</dbReference>
<dbReference type="RefSeq" id="WP_132576602.1">
    <property type="nucleotide sequence ID" value="NZ_CBCSGL010000060.1"/>
</dbReference>
<comment type="caution">
    <text evidence="3">The sequence shown here is derived from an EMBL/GenBank/DDBJ whole genome shotgun (WGS) entry which is preliminary data.</text>
</comment>
<dbReference type="Gene3D" id="3.30.2310.20">
    <property type="entry name" value="RelE-like"/>
    <property type="match status" value="1"/>
</dbReference>
<dbReference type="Pfam" id="PF05016">
    <property type="entry name" value="ParE_toxin"/>
    <property type="match status" value="1"/>
</dbReference>
<protein>
    <submittedName>
        <fullName evidence="3">Addiction module RelE/StbE family toxin</fullName>
    </submittedName>
</protein>
<name>A0A4R3U7C1_ROSSA</name>
<dbReference type="AlphaFoldDB" id="A0A4R3U7C1"/>
<dbReference type="EMBL" id="SMBU01000056">
    <property type="protein sequence ID" value="TCU83747.1"/>
    <property type="molecule type" value="Genomic_DNA"/>
</dbReference>
<dbReference type="OrthoDB" id="9798046at2"/>
<comment type="similarity">
    <text evidence="1">Belongs to the RelE toxin family.</text>
</comment>
<keyword evidence="4" id="KW-1185">Reference proteome</keyword>
<dbReference type="PANTHER" id="PTHR33755">
    <property type="entry name" value="TOXIN PARE1-RELATED"/>
    <property type="match status" value="1"/>
</dbReference>
<evidence type="ECO:0000256" key="2">
    <source>
        <dbReference type="ARBA" id="ARBA00022649"/>
    </source>
</evidence>
<keyword evidence="2" id="KW-1277">Toxin-antitoxin system</keyword>
<gene>
    <name evidence="3" type="ORF">EV671_105611</name>
</gene>
<dbReference type="InterPro" id="IPR051803">
    <property type="entry name" value="TA_system_RelE-like_toxin"/>
</dbReference>
<proteinExistence type="inferred from homology"/>
<dbReference type="Proteomes" id="UP000295110">
    <property type="component" value="Unassembled WGS sequence"/>
</dbReference>
<dbReference type="InterPro" id="IPR007712">
    <property type="entry name" value="RelE/ParE_toxin"/>
</dbReference>
<dbReference type="NCBIfam" id="TIGR02385">
    <property type="entry name" value="RelE_StbE"/>
    <property type="match status" value="1"/>
</dbReference>
<evidence type="ECO:0000313" key="3">
    <source>
        <dbReference type="EMBL" id="TCU83747.1"/>
    </source>
</evidence>